<evidence type="ECO:0008006" key="3">
    <source>
        <dbReference type="Google" id="ProtNLM"/>
    </source>
</evidence>
<proteinExistence type="predicted"/>
<organism evidence="1 2">
    <name type="scientific">Candidatus Clostridium radicumherbarum</name>
    <dbReference type="NCBI Taxonomy" id="3381662"/>
    <lineage>
        <taxon>Bacteria</taxon>
        <taxon>Bacillati</taxon>
        <taxon>Bacillota</taxon>
        <taxon>Clostridia</taxon>
        <taxon>Eubacteriales</taxon>
        <taxon>Clostridiaceae</taxon>
        <taxon>Clostridium</taxon>
    </lineage>
</organism>
<accession>A0ABW8TQF7</accession>
<evidence type="ECO:0000313" key="1">
    <source>
        <dbReference type="EMBL" id="MFL0267710.1"/>
    </source>
</evidence>
<name>A0ABW8TQF7_9CLOT</name>
<dbReference type="EMBL" id="JBJHZY010000001">
    <property type="protein sequence ID" value="MFL0267710.1"/>
    <property type="molecule type" value="Genomic_DNA"/>
</dbReference>
<keyword evidence="2" id="KW-1185">Reference proteome</keyword>
<dbReference type="RefSeq" id="WP_406764305.1">
    <property type="nucleotide sequence ID" value="NZ_JBJHZY010000001.1"/>
</dbReference>
<reference evidence="1 2" key="1">
    <citation type="submission" date="2024-11" db="EMBL/GenBank/DDBJ databases">
        <authorList>
            <person name="Heng Y.C."/>
            <person name="Lim A.C.H."/>
            <person name="Lee J.K.Y."/>
            <person name="Kittelmann S."/>
        </authorList>
    </citation>
    <scope>NUCLEOTIDE SEQUENCE [LARGE SCALE GENOMIC DNA]</scope>
    <source>
        <strain evidence="1 2">WILCCON 0202</strain>
    </source>
</reference>
<dbReference type="Proteomes" id="UP001623661">
    <property type="component" value="Unassembled WGS sequence"/>
</dbReference>
<protein>
    <recommendedName>
        <fullName evidence="3">Protein kinase domain-containing protein</fullName>
    </recommendedName>
</protein>
<evidence type="ECO:0000313" key="2">
    <source>
        <dbReference type="Proteomes" id="UP001623661"/>
    </source>
</evidence>
<gene>
    <name evidence="1" type="ORF">ACJDUH_06300</name>
</gene>
<sequence length="171" mass="19879">MAISEAFFKNLYSLKSTDFDSKFMFLGEGISRKVYALNKNYVIKVAKGNEGIYQNKVEHYVFTHVNLKLKKYLSPIACFKPNILIMERAVPLSNTLEDKYINVFNFSKDKDFFNDLCILADKHYLFYEDLISVSSWGTLKDNNVLIDYGCTSPFGDMIYDLKFMVNSFKNK</sequence>
<comment type="caution">
    <text evidence="1">The sequence shown here is derived from an EMBL/GenBank/DDBJ whole genome shotgun (WGS) entry which is preliminary data.</text>
</comment>